<evidence type="ECO:0000256" key="1">
    <source>
        <dbReference type="SAM" id="Phobius"/>
    </source>
</evidence>
<reference evidence="2 3" key="1">
    <citation type="journal article" date="2012" name="BMC Genomics">
        <title>Tools to kill: Genome of one of the most destructive plant pathogenic fungi Macrophomina phaseolina.</title>
        <authorList>
            <person name="Islam M.S."/>
            <person name="Haque M.S."/>
            <person name="Islam M.M."/>
            <person name="Emdad E.M."/>
            <person name="Halim A."/>
            <person name="Hossen Q.M.M."/>
            <person name="Hossain M.Z."/>
            <person name="Ahmed B."/>
            <person name="Rahim S."/>
            <person name="Rahman M.S."/>
            <person name="Alam M.M."/>
            <person name="Hou S."/>
            <person name="Wan X."/>
            <person name="Saito J.A."/>
            <person name="Alam M."/>
        </authorList>
    </citation>
    <scope>NUCLEOTIDE SEQUENCE [LARGE SCALE GENOMIC DNA]</scope>
    <source>
        <strain evidence="2 3">MS6</strain>
    </source>
</reference>
<name>K2SVE1_MACPH</name>
<keyword evidence="1" id="KW-1133">Transmembrane helix</keyword>
<proteinExistence type="predicted"/>
<dbReference type="InParanoid" id="K2SVE1"/>
<keyword evidence="1" id="KW-0472">Membrane</keyword>
<organism evidence="2 3">
    <name type="scientific">Macrophomina phaseolina (strain MS6)</name>
    <name type="common">Charcoal rot fungus</name>
    <dbReference type="NCBI Taxonomy" id="1126212"/>
    <lineage>
        <taxon>Eukaryota</taxon>
        <taxon>Fungi</taxon>
        <taxon>Dikarya</taxon>
        <taxon>Ascomycota</taxon>
        <taxon>Pezizomycotina</taxon>
        <taxon>Dothideomycetes</taxon>
        <taxon>Dothideomycetes incertae sedis</taxon>
        <taxon>Botryosphaeriales</taxon>
        <taxon>Botryosphaeriaceae</taxon>
        <taxon>Macrophomina</taxon>
    </lineage>
</organism>
<dbReference type="HOGENOM" id="CLU_1652482_0_0_1"/>
<comment type="caution">
    <text evidence="2">The sequence shown here is derived from an EMBL/GenBank/DDBJ whole genome shotgun (WGS) entry which is preliminary data.</text>
</comment>
<feature type="transmembrane region" description="Helical" evidence="1">
    <location>
        <begin position="60"/>
        <end position="84"/>
    </location>
</feature>
<dbReference type="VEuPathDB" id="FungiDB:MPH_02082"/>
<keyword evidence="1" id="KW-0812">Transmembrane</keyword>
<dbReference type="EMBL" id="AHHD01000083">
    <property type="protein sequence ID" value="EKG20555.1"/>
    <property type="molecule type" value="Genomic_DNA"/>
</dbReference>
<dbReference type="Proteomes" id="UP000007129">
    <property type="component" value="Unassembled WGS sequence"/>
</dbReference>
<evidence type="ECO:0000313" key="3">
    <source>
        <dbReference type="Proteomes" id="UP000007129"/>
    </source>
</evidence>
<protein>
    <submittedName>
        <fullName evidence="2">Uncharacterized protein</fullName>
    </submittedName>
</protein>
<gene>
    <name evidence="2" type="ORF">MPH_02082</name>
</gene>
<dbReference type="AlphaFoldDB" id="K2SVE1"/>
<evidence type="ECO:0000313" key="2">
    <source>
        <dbReference type="EMBL" id="EKG20555.1"/>
    </source>
</evidence>
<feature type="transmembrane region" description="Helical" evidence="1">
    <location>
        <begin position="21"/>
        <end position="40"/>
    </location>
</feature>
<sequence>MNLILHHTGNRAKTSPRLHRLWASLFLTINLRAIGRPSALSVRPVWERRRQTSVIGPHLLTLHSVPVGAPGLLAWVFRWANFIARQPRARRRFQRIGPSAISGVSPEDGSLVCALSSVISSFPGLTRFRIVRHRSGTCILSGPCISTVQGLCVFKRLVSG</sequence>
<accession>K2SVE1</accession>